<name>A0A9N9VM84_9HYPO</name>
<sequence length="239" mass="26893">MAKIMGNPTTELAYITVKEGLERDVLQESTPAGQAFAYMIDMVIKAPGARGAHWGPSVENPRQIWILVAWDNLQDHLNYRETETLAEVTRRLSPHVDIPAGYQICHVNPPVTYPFNISGCRVVEILSLCFPSDLEAATKKIVEKNFDLFIEKAITPAGLCRGHSKGWTVETNVELQGEPGSSFLIYVATLAWDSVEQHQENRELDVFKKNVQLLRNLPGLTRLNSFHVQTQPVYSQYNT</sequence>
<comment type="caution">
    <text evidence="1">The sequence shown here is derived from an EMBL/GenBank/DDBJ whole genome shotgun (WGS) entry which is preliminary data.</text>
</comment>
<accession>A0A9N9VM84</accession>
<dbReference type="Proteomes" id="UP000696573">
    <property type="component" value="Unassembled WGS sequence"/>
</dbReference>
<reference evidence="1" key="1">
    <citation type="submission" date="2021-10" db="EMBL/GenBank/DDBJ databases">
        <authorList>
            <person name="Piombo E."/>
        </authorList>
    </citation>
    <scope>NUCLEOTIDE SEQUENCE</scope>
</reference>
<dbReference type="Gene3D" id="3.30.70.100">
    <property type="match status" value="1"/>
</dbReference>
<keyword evidence="2" id="KW-1185">Reference proteome</keyword>
<dbReference type="SUPFAM" id="SSF54909">
    <property type="entry name" value="Dimeric alpha+beta barrel"/>
    <property type="match status" value="1"/>
</dbReference>
<dbReference type="InterPro" id="IPR011008">
    <property type="entry name" value="Dimeric_a/b-barrel"/>
</dbReference>
<evidence type="ECO:0008006" key="3">
    <source>
        <dbReference type="Google" id="ProtNLM"/>
    </source>
</evidence>
<dbReference type="AlphaFoldDB" id="A0A9N9VM84"/>
<dbReference type="EMBL" id="CABFNQ020000717">
    <property type="protein sequence ID" value="CAH0026056.1"/>
    <property type="molecule type" value="Genomic_DNA"/>
</dbReference>
<protein>
    <recommendedName>
        <fullName evidence="3">ABM domain-containing protein</fullName>
    </recommendedName>
</protein>
<proteinExistence type="predicted"/>
<evidence type="ECO:0000313" key="1">
    <source>
        <dbReference type="EMBL" id="CAH0026056.1"/>
    </source>
</evidence>
<organism evidence="1 2">
    <name type="scientific">Clonostachys rhizophaga</name>
    <dbReference type="NCBI Taxonomy" id="160324"/>
    <lineage>
        <taxon>Eukaryota</taxon>
        <taxon>Fungi</taxon>
        <taxon>Dikarya</taxon>
        <taxon>Ascomycota</taxon>
        <taxon>Pezizomycotina</taxon>
        <taxon>Sordariomycetes</taxon>
        <taxon>Hypocreomycetidae</taxon>
        <taxon>Hypocreales</taxon>
        <taxon>Bionectriaceae</taxon>
        <taxon>Clonostachys</taxon>
    </lineage>
</organism>
<dbReference type="OrthoDB" id="3830579at2759"/>
<evidence type="ECO:0000313" key="2">
    <source>
        <dbReference type="Proteomes" id="UP000696573"/>
    </source>
</evidence>
<gene>
    <name evidence="1" type="ORF">CRHIZ90672A_00009578</name>
</gene>